<dbReference type="PANTHER" id="PTHR11712:SF347">
    <property type="entry name" value="BETA KETOACYL-ACYL CARRIER PROTEIN SYNTHASE"/>
    <property type="match status" value="1"/>
</dbReference>
<dbReference type="InterPro" id="IPR016039">
    <property type="entry name" value="Thiolase-like"/>
</dbReference>
<name>A0ABP4GWF6_9ACTN</name>
<sequence length="602" mass="61116">MVSAGPEVVVTGMAWATALGEGLQEVWQRLCSGTTGVGDQASPHRLRTERVAAVPSPAYRPGGREAWDRQVALAVRTMTAALRDAGVAADDGRLTLLPGTSFDARIDCEDPPQDWAVAAARQLGHRRRPLVVTTACSAGADSLLLARALLREGDGEGIFLAGGVDVLTEAKRLGHSALGTMSPTGLRAFDVAHDGMTLGEGAGFLVLEGAAAARRRGARVYATLSGAGSANDASGLTAPDPSGRTVTAAVRRGLAGSGSVPGDVAVICAHGTGTPLNDEVEAAAVQRLFGCVGTGPAAVVFGTKGALGHSLGATGAIEAVATVLALREGLVPPLHGLSTPLPGLSLRLPRGGPEKAHGTRGISLTLGFGGFNTCLLFDSEPPTGIEPSTAVPSGSGGRTPPLPLAVAGHATRSVADPASCTRNRPSFYADPVAWLIVSAAEEALAPCREEVLAEPDEVAVLVTNDGRALPTHLRIARDTARGRVSPLRFAGSNPGILAGLTCLTLGLRGPSLVLEADPDDAADVATALAGHWLHTGQARYVLWAGYRQDGDACTATCVVLRAGTPDDDGAADDGAADDGADGAGLARKLLTDPPTADAVQRP</sequence>
<dbReference type="SMART" id="SM00825">
    <property type="entry name" value="PKS_KS"/>
    <property type="match status" value="1"/>
</dbReference>
<gene>
    <name evidence="6" type="ORF">GCM10009665_26360</name>
</gene>
<organism evidence="6 7">
    <name type="scientific">Kitasatospora nipponensis</name>
    <dbReference type="NCBI Taxonomy" id="258049"/>
    <lineage>
        <taxon>Bacteria</taxon>
        <taxon>Bacillati</taxon>
        <taxon>Actinomycetota</taxon>
        <taxon>Actinomycetes</taxon>
        <taxon>Kitasatosporales</taxon>
        <taxon>Streptomycetaceae</taxon>
        <taxon>Kitasatospora</taxon>
    </lineage>
</organism>
<proteinExistence type="inferred from homology"/>
<evidence type="ECO:0000256" key="4">
    <source>
        <dbReference type="SAM" id="MobiDB-lite"/>
    </source>
</evidence>
<dbReference type="InterPro" id="IPR020841">
    <property type="entry name" value="PKS_Beta-ketoAc_synthase_dom"/>
</dbReference>
<comment type="caution">
    <text evidence="6">The sequence shown here is derived from an EMBL/GenBank/DDBJ whole genome shotgun (WGS) entry which is preliminary data.</text>
</comment>
<dbReference type="PROSITE" id="PS52004">
    <property type="entry name" value="KS3_2"/>
    <property type="match status" value="1"/>
</dbReference>
<keyword evidence="2 3" id="KW-0808">Transferase</keyword>
<reference evidence="7" key="1">
    <citation type="journal article" date="2019" name="Int. J. Syst. Evol. Microbiol.">
        <title>The Global Catalogue of Microorganisms (GCM) 10K type strain sequencing project: providing services to taxonomists for standard genome sequencing and annotation.</title>
        <authorList>
            <consortium name="The Broad Institute Genomics Platform"/>
            <consortium name="The Broad Institute Genome Sequencing Center for Infectious Disease"/>
            <person name="Wu L."/>
            <person name="Ma J."/>
        </authorList>
    </citation>
    <scope>NUCLEOTIDE SEQUENCE [LARGE SCALE GENOMIC DNA]</scope>
    <source>
        <strain evidence="7">JCM 13004</strain>
    </source>
</reference>
<evidence type="ECO:0000313" key="6">
    <source>
        <dbReference type="EMBL" id="GAA1234900.1"/>
    </source>
</evidence>
<dbReference type="InterPro" id="IPR014030">
    <property type="entry name" value="Ketoacyl_synth_N"/>
</dbReference>
<feature type="region of interest" description="Disordered" evidence="4">
    <location>
        <begin position="564"/>
        <end position="602"/>
    </location>
</feature>
<dbReference type="PANTHER" id="PTHR11712">
    <property type="entry name" value="POLYKETIDE SYNTHASE-RELATED"/>
    <property type="match status" value="1"/>
</dbReference>
<accession>A0ABP4GWF6</accession>
<dbReference type="Gene3D" id="3.40.47.10">
    <property type="match status" value="2"/>
</dbReference>
<dbReference type="Pfam" id="PF02801">
    <property type="entry name" value="Ketoacyl-synt_C"/>
    <property type="match status" value="1"/>
</dbReference>
<evidence type="ECO:0000256" key="2">
    <source>
        <dbReference type="ARBA" id="ARBA00022679"/>
    </source>
</evidence>
<dbReference type="InterPro" id="IPR014031">
    <property type="entry name" value="Ketoacyl_synth_C"/>
</dbReference>
<evidence type="ECO:0000313" key="7">
    <source>
        <dbReference type="Proteomes" id="UP001500037"/>
    </source>
</evidence>
<comment type="similarity">
    <text evidence="1 3">Belongs to the thiolase-like superfamily. Beta-ketoacyl-ACP synthases family.</text>
</comment>
<feature type="compositionally biased region" description="Acidic residues" evidence="4">
    <location>
        <begin position="565"/>
        <end position="580"/>
    </location>
</feature>
<dbReference type="EMBL" id="BAAALF010000036">
    <property type="protein sequence ID" value="GAA1234900.1"/>
    <property type="molecule type" value="Genomic_DNA"/>
</dbReference>
<dbReference type="Pfam" id="PF00109">
    <property type="entry name" value="ketoacyl-synt"/>
    <property type="match status" value="1"/>
</dbReference>
<evidence type="ECO:0000256" key="3">
    <source>
        <dbReference type="RuleBase" id="RU003694"/>
    </source>
</evidence>
<keyword evidence="7" id="KW-1185">Reference proteome</keyword>
<evidence type="ECO:0000259" key="5">
    <source>
        <dbReference type="PROSITE" id="PS52004"/>
    </source>
</evidence>
<protein>
    <recommendedName>
        <fullName evidence="5">Ketosynthase family 3 (KS3) domain-containing protein</fullName>
    </recommendedName>
</protein>
<evidence type="ECO:0000256" key="1">
    <source>
        <dbReference type="ARBA" id="ARBA00008467"/>
    </source>
</evidence>
<dbReference type="Proteomes" id="UP001500037">
    <property type="component" value="Unassembled WGS sequence"/>
</dbReference>
<dbReference type="InterPro" id="IPR000794">
    <property type="entry name" value="Beta-ketoacyl_synthase"/>
</dbReference>
<feature type="domain" description="Ketosynthase family 3 (KS3)" evidence="5">
    <location>
        <begin position="5"/>
        <end position="379"/>
    </location>
</feature>
<dbReference type="SUPFAM" id="SSF53901">
    <property type="entry name" value="Thiolase-like"/>
    <property type="match status" value="3"/>
</dbReference>